<keyword evidence="2" id="KW-1185">Reference proteome</keyword>
<evidence type="ECO:0000313" key="2">
    <source>
        <dbReference type="Proteomes" id="UP001500013"/>
    </source>
</evidence>
<accession>A0ABN2S1P5</accession>
<organism evidence="1 2">
    <name type="scientific">Terrabacter lapilli</name>
    <dbReference type="NCBI Taxonomy" id="436231"/>
    <lineage>
        <taxon>Bacteria</taxon>
        <taxon>Bacillati</taxon>
        <taxon>Actinomycetota</taxon>
        <taxon>Actinomycetes</taxon>
        <taxon>Micrococcales</taxon>
        <taxon>Intrasporangiaceae</taxon>
        <taxon>Terrabacter</taxon>
    </lineage>
</organism>
<evidence type="ECO:0000313" key="1">
    <source>
        <dbReference type="EMBL" id="GAA1978765.1"/>
    </source>
</evidence>
<proteinExistence type="predicted"/>
<dbReference type="EMBL" id="BAAAPU010000007">
    <property type="protein sequence ID" value="GAA1978765.1"/>
    <property type="molecule type" value="Genomic_DNA"/>
</dbReference>
<sequence>MRAPQPGEGRDGAAPAVAVVASPPNGVPREIALEGHPDGWLVPRGRAKMRPLSAPARLRFPAR</sequence>
<comment type="caution">
    <text evidence="1">The sequence shown here is derived from an EMBL/GenBank/DDBJ whole genome shotgun (WGS) entry which is preliminary data.</text>
</comment>
<gene>
    <name evidence="1" type="ORF">GCM10009817_19080</name>
</gene>
<dbReference type="Proteomes" id="UP001500013">
    <property type="component" value="Unassembled WGS sequence"/>
</dbReference>
<protein>
    <submittedName>
        <fullName evidence="1">Uncharacterized protein</fullName>
    </submittedName>
</protein>
<name>A0ABN2S1P5_9MICO</name>
<reference evidence="1 2" key="1">
    <citation type="journal article" date="2019" name="Int. J. Syst. Evol. Microbiol.">
        <title>The Global Catalogue of Microorganisms (GCM) 10K type strain sequencing project: providing services to taxonomists for standard genome sequencing and annotation.</title>
        <authorList>
            <consortium name="The Broad Institute Genomics Platform"/>
            <consortium name="The Broad Institute Genome Sequencing Center for Infectious Disease"/>
            <person name="Wu L."/>
            <person name="Ma J."/>
        </authorList>
    </citation>
    <scope>NUCLEOTIDE SEQUENCE [LARGE SCALE GENOMIC DNA]</scope>
    <source>
        <strain evidence="1 2">JCM 15628</strain>
    </source>
</reference>